<evidence type="ECO:0000256" key="2">
    <source>
        <dbReference type="ARBA" id="ARBA00004191"/>
    </source>
</evidence>
<accession>A0A4S4DJI0</accession>
<dbReference type="Pfam" id="PF03283">
    <property type="entry name" value="PAE"/>
    <property type="match status" value="1"/>
</dbReference>
<comment type="similarity">
    <text evidence="3 6">Belongs to the pectinacetylesterase family.</text>
</comment>
<name>A0A4S4DJI0_CAMSN</name>
<dbReference type="InterPro" id="IPR004963">
    <property type="entry name" value="PAE/NOTUM"/>
</dbReference>
<dbReference type="Proteomes" id="UP000306102">
    <property type="component" value="Unassembled WGS sequence"/>
</dbReference>
<dbReference type="PANTHER" id="PTHR21562">
    <property type="entry name" value="NOTUM-RELATED"/>
    <property type="match status" value="1"/>
</dbReference>
<evidence type="ECO:0000313" key="7">
    <source>
        <dbReference type="EMBL" id="THG02634.1"/>
    </source>
</evidence>
<organism evidence="7 8">
    <name type="scientific">Camellia sinensis var. sinensis</name>
    <name type="common">China tea</name>
    <dbReference type="NCBI Taxonomy" id="542762"/>
    <lineage>
        <taxon>Eukaryota</taxon>
        <taxon>Viridiplantae</taxon>
        <taxon>Streptophyta</taxon>
        <taxon>Embryophyta</taxon>
        <taxon>Tracheophyta</taxon>
        <taxon>Spermatophyta</taxon>
        <taxon>Magnoliopsida</taxon>
        <taxon>eudicotyledons</taxon>
        <taxon>Gunneridae</taxon>
        <taxon>Pentapetalae</taxon>
        <taxon>asterids</taxon>
        <taxon>Ericales</taxon>
        <taxon>Theaceae</taxon>
        <taxon>Camellia</taxon>
    </lineage>
</organism>
<proteinExistence type="inferred from homology"/>
<comment type="caution">
    <text evidence="7">The sequence shown here is derived from an EMBL/GenBank/DDBJ whole genome shotgun (WGS) entry which is preliminary data.</text>
</comment>
<keyword evidence="4 6" id="KW-0134">Cell wall</keyword>
<evidence type="ECO:0000256" key="6">
    <source>
        <dbReference type="RuleBase" id="RU363114"/>
    </source>
</evidence>
<keyword evidence="8" id="KW-1185">Reference proteome</keyword>
<dbReference type="GO" id="GO:0052793">
    <property type="term" value="F:pectin acetylesterase activity"/>
    <property type="evidence" value="ECO:0007669"/>
    <property type="project" value="TreeGrafter"/>
</dbReference>
<dbReference type="GO" id="GO:0071555">
    <property type="term" value="P:cell wall organization"/>
    <property type="evidence" value="ECO:0007669"/>
    <property type="project" value="UniProtKB-KW"/>
</dbReference>
<keyword evidence="6" id="KW-0378">Hydrolase</keyword>
<comment type="function">
    <text evidence="1 6">Hydrolyzes acetyl esters in homogalacturonan regions of pectin. In type I primary cell wall, galacturonic acid residues of pectin can be acetylated at the O-2 and O-3 positions. Decreasing the degree of acetylation of pectin gels in vitro alters their physical properties.</text>
</comment>
<dbReference type="PANTHER" id="PTHR21562:SF93">
    <property type="entry name" value="PECTIN ACETYLESTERASE 8"/>
    <property type="match status" value="1"/>
</dbReference>
<feature type="signal peptide" evidence="6">
    <location>
        <begin position="1"/>
        <end position="24"/>
    </location>
</feature>
<reference evidence="7 8" key="1">
    <citation type="journal article" date="2018" name="Proc. Natl. Acad. Sci. U.S.A.">
        <title>Draft genome sequence of Camellia sinensis var. sinensis provides insights into the evolution of the tea genome and tea quality.</title>
        <authorList>
            <person name="Wei C."/>
            <person name="Yang H."/>
            <person name="Wang S."/>
            <person name="Zhao J."/>
            <person name="Liu C."/>
            <person name="Gao L."/>
            <person name="Xia E."/>
            <person name="Lu Y."/>
            <person name="Tai Y."/>
            <person name="She G."/>
            <person name="Sun J."/>
            <person name="Cao H."/>
            <person name="Tong W."/>
            <person name="Gao Q."/>
            <person name="Li Y."/>
            <person name="Deng W."/>
            <person name="Jiang X."/>
            <person name="Wang W."/>
            <person name="Chen Q."/>
            <person name="Zhang S."/>
            <person name="Li H."/>
            <person name="Wu J."/>
            <person name="Wang P."/>
            <person name="Li P."/>
            <person name="Shi C."/>
            <person name="Zheng F."/>
            <person name="Jian J."/>
            <person name="Huang B."/>
            <person name="Shan D."/>
            <person name="Shi M."/>
            <person name="Fang C."/>
            <person name="Yue Y."/>
            <person name="Li F."/>
            <person name="Li D."/>
            <person name="Wei S."/>
            <person name="Han B."/>
            <person name="Jiang C."/>
            <person name="Yin Y."/>
            <person name="Xia T."/>
            <person name="Zhang Z."/>
            <person name="Bennetzen J.L."/>
            <person name="Zhao S."/>
            <person name="Wan X."/>
        </authorList>
    </citation>
    <scope>NUCLEOTIDE SEQUENCE [LARGE SCALE GENOMIC DNA]</scope>
    <source>
        <strain evidence="8">cv. Shuchazao</strain>
        <tissue evidence="7">Leaf</tissue>
    </source>
</reference>
<keyword evidence="5 6" id="KW-0961">Cell wall biogenesis/degradation</keyword>
<feature type="chain" id="PRO_5020897984" description="Pectin acetylesterase" evidence="6">
    <location>
        <begin position="25"/>
        <end position="360"/>
    </location>
</feature>
<evidence type="ECO:0000256" key="4">
    <source>
        <dbReference type="ARBA" id="ARBA00022512"/>
    </source>
</evidence>
<evidence type="ECO:0000256" key="1">
    <source>
        <dbReference type="ARBA" id="ARBA00003534"/>
    </source>
</evidence>
<evidence type="ECO:0000313" key="8">
    <source>
        <dbReference type="Proteomes" id="UP000306102"/>
    </source>
</evidence>
<dbReference type="EMBL" id="SDRB02011146">
    <property type="protein sequence ID" value="THG02634.1"/>
    <property type="molecule type" value="Genomic_DNA"/>
</dbReference>
<comment type="subcellular location">
    <subcellularLocation>
        <location evidence="2 6">Secreted</location>
        <location evidence="2 6">Cell wall</location>
    </subcellularLocation>
</comment>
<keyword evidence="6" id="KW-0732">Signal</keyword>
<gene>
    <name evidence="7" type="ORF">TEA_020745</name>
</gene>
<evidence type="ECO:0000256" key="5">
    <source>
        <dbReference type="ARBA" id="ARBA00023316"/>
    </source>
</evidence>
<dbReference type="AlphaFoldDB" id="A0A4S4DJI0"/>
<sequence>MNSGRISQWLQILVCVMILLKTEGFNVGITYVENAVAKGAVCLDGSPPAYHLDKGFGAGINNWLVHIEGGGWCNNATTCLSRIDTRLGSSKQMAVQLVFSGILSNQQKFNPDFYNWNRIKVRYCDGASFTGDVEAVDPATNLHYRGARVFAAIIDDLLAKGMKNAENVRVIRYAVLSGCSAGGLTSILHCDNFRALVPTSAKVKCFSDAGYFINAKDVSGAAHIEAFYNDVVTTHVKNILAPGVADPHGYWHNCKLNITKCSADQLKTMQDFRMEFLSALTGLGNSSSRGMFINSCYAHCQTEMQETWLRDDSPVLSGTTIAKAVGDWYYDRSPFQKIDCPYPCDTTCHNRVFDPAEHKL</sequence>
<protein>
    <recommendedName>
        <fullName evidence="6">Pectin acetylesterase</fullName>
        <ecNumber evidence="6">3.1.1.-</ecNumber>
    </recommendedName>
</protein>
<dbReference type="GO" id="GO:0009505">
    <property type="term" value="C:plant-type cell wall"/>
    <property type="evidence" value="ECO:0007669"/>
    <property type="project" value="TreeGrafter"/>
</dbReference>
<evidence type="ECO:0000256" key="3">
    <source>
        <dbReference type="ARBA" id="ARBA00005784"/>
    </source>
</evidence>
<keyword evidence="6" id="KW-0964">Secreted</keyword>
<dbReference type="EC" id="3.1.1.-" evidence="6"/>